<gene>
    <name evidence="4" type="ORF">EDC37_10312</name>
</gene>
<evidence type="ECO:0000259" key="3">
    <source>
        <dbReference type="Pfam" id="PF00294"/>
    </source>
</evidence>
<protein>
    <submittedName>
        <fullName evidence="4">RfaE bifunctional protein kinase chain/domain</fullName>
    </submittedName>
</protein>
<keyword evidence="5" id="KW-1185">Reference proteome</keyword>
<dbReference type="InterPro" id="IPR029056">
    <property type="entry name" value="Ribokinase-like"/>
</dbReference>
<dbReference type="EMBL" id="SMAA01000003">
    <property type="protein sequence ID" value="TCS80843.1"/>
    <property type="molecule type" value="Genomic_DNA"/>
</dbReference>
<keyword evidence="2 4" id="KW-0418">Kinase</keyword>
<dbReference type="PANTHER" id="PTHR46969:SF1">
    <property type="entry name" value="BIFUNCTIONAL PROTEIN HLDE"/>
    <property type="match status" value="1"/>
</dbReference>
<evidence type="ECO:0000256" key="2">
    <source>
        <dbReference type="ARBA" id="ARBA00022777"/>
    </source>
</evidence>
<reference evidence="4 5" key="1">
    <citation type="submission" date="2019-03" db="EMBL/GenBank/DDBJ databases">
        <title>Genomic Encyclopedia of Type Strains, Phase IV (KMG-IV): sequencing the most valuable type-strain genomes for metagenomic binning, comparative biology and taxonomic classification.</title>
        <authorList>
            <person name="Goeker M."/>
        </authorList>
    </citation>
    <scope>NUCLEOTIDE SEQUENCE [LARGE SCALE GENOMIC DNA]</scope>
    <source>
        <strain evidence="4 5">DSM 20467</strain>
    </source>
</reference>
<dbReference type="Gene3D" id="3.40.1190.20">
    <property type="match status" value="1"/>
</dbReference>
<dbReference type="CDD" id="cd01172">
    <property type="entry name" value="RfaE_like"/>
    <property type="match status" value="1"/>
</dbReference>
<evidence type="ECO:0000313" key="4">
    <source>
        <dbReference type="EMBL" id="TCS80843.1"/>
    </source>
</evidence>
<proteinExistence type="predicted"/>
<dbReference type="GO" id="GO:0005829">
    <property type="term" value="C:cytosol"/>
    <property type="evidence" value="ECO:0007669"/>
    <property type="project" value="TreeGrafter"/>
</dbReference>
<dbReference type="InterPro" id="IPR011913">
    <property type="entry name" value="RfaE_dom_I"/>
</dbReference>
<dbReference type="Proteomes" id="UP000295188">
    <property type="component" value="Unassembled WGS sequence"/>
</dbReference>
<comment type="caution">
    <text evidence="4">The sequence shown here is derived from an EMBL/GenBank/DDBJ whole genome shotgun (WGS) entry which is preliminary data.</text>
</comment>
<accession>A0A4R3KCX4</accession>
<name>A0A4R3KCX4_9FIRM</name>
<dbReference type="PANTHER" id="PTHR46969">
    <property type="entry name" value="BIFUNCTIONAL PROTEIN HLDE"/>
    <property type="match status" value="1"/>
</dbReference>
<dbReference type="InterPro" id="IPR011611">
    <property type="entry name" value="PfkB_dom"/>
</dbReference>
<sequence>MIYMVNNKKNLLIVLNSLANKRIIVIGDMVADIYLHGTIERISREAPVLVLQQAAQKIVAGGAANVVNNIATLSGNVAAAGILGDDSAAAGLKKILADSNADTDGLLTSAKRTTITKTRIIAGGRATVSQQVVRIDHDNNTPLDDFDEKLLLKKLQSLLPQSEGIVLSDYGSGTITPAIREFVIDYSRKYNIPCIVDSRYDIQAFIGVTYVKQNDAELASAVNMVINTDADLHKAGFLLLKKLNAKGVLVTCGEKGMVLFEANGKVSNIPVSDKSEVYDVSGAGDTCVATFILAVAAGNTPLLAAELSNYAAGIAVRKIGTATVSTAELKFILEK</sequence>
<evidence type="ECO:0000313" key="5">
    <source>
        <dbReference type="Proteomes" id="UP000295188"/>
    </source>
</evidence>
<dbReference type="AlphaFoldDB" id="A0A4R3KCX4"/>
<dbReference type="SUPFAM" id="SSF53613">
    <property type="entry name" value="Ribokinase-like"/>
    <property type="match status" value="1"/>
</dbReference>
<organism evidence="4 5">
    <name type="scientific">Pectinatus cerevisiiphilus</name>
    <dbReference type="NCBI Taxonomy" id="86956"/>
    <lineage>
        <taxon>Bacteria</taxon>
        <taxon>Bacillati</taxon>
        <taxon>Bacillota</taxon>
        <taxon>Negativicutes</taxon>
        <taxon>Selenomonadales</taxon>
        <taxon>Selenomonadaceae</taxon>
        <taxon>Pectinatus</taxon>
    </lineage>
</organism>
<dbReference type="Pfam" id="PF00294">
    <property type="entry name" value="PfkB"/>
    <property type="match status" value="1"/>
</dbReference>
<keyword evidence="1" id="KW-0808">Transferase</keyword>
<feature type="domain" description="Carbohydrate kinase PfkB" evidence="3">
    <location>
        <begin position="21"/>
        <end position="323"/>
    </location>
</feature>
<evidence type="ECO:0000256" key="1">
    <source>
        <dbReference type="ARBA" id="ARBA00022679"/>
    </source>
</evidence>
<dbReference type="GO" id="GO:0033786">
    <property type="term" value="F:heptose-1-phosphate adenylyltransferase activity"/>
    <property type="evidence" value="ECO:0007669"/>
    <property type="project" value="TreeGrafter"/>
</dbReference>
<dbReference type="GO" id="GO:0016773">
    <property type="term" value="F:phosphotransferase activity, alcohol group as acceptor"/>
    <property type="evidence" value="ECO:0007669"/>
    <property type="project" value="InterPro"/>
</dbReference>
<dbReference type="GO" id="GO:0033785">
    <property type="term" value="F:heptose 7-phosphate kinase activity"/>
    <property type="evidence" value="ECO:0007669"/>
    <property type="project" value="TreeGrafter"/>
</dbReference>